<sequence length="149" mass="15511">MATISIPAPSTGTTTRSDAAGADAIGSSASPVTLGADTYEAQAGFTSTRDYRDCAWHVTIPNKGTATKVTVKVEWSEDSANLSQQGSELIAAGVSTLSDFVQEYDVTNLTAPFNLPALLLPTAAPNAKVSVKADIGTTTTVYVRAWRKA</sequence>
<proteinExistence type="predicted"/>
<feature type="region of interest" description="Disordered" evidence="1">
    <location>
        <begin position="1"/>
        <end position="24"/>
    </location>
</feature>
<comment type="caution">
    <text evidence="2">The sequence shown here is derived from an EMBL/GenBank/DDBJ whole genome shotgun (WGS) entry which is preliminary data.</text>
</comment>
<reference evidence="2" key="1">
    <citation type="journal article" date="2014" name="Front. Microbiol.">
        <title>High frequency of phylogenetically diverse reductive dehalogenase-homologous genes in deep subseafloor sedimentary metagenomes.</title>
        <authorList>
            <person name="Kawai M."/>
            <person name="Futagami T."/>
            <person name="Toyoda A."/>
            <person name="Takaki Y."/>
            <person name="Nishi S."/>
            <person name="Hori S."/>
            <person name="Arai W."/>
            <person name="Tsubouchi T."/>
            <person name="Morono Y."/>
            <person name="Uchiyama I."/>
            <person name="Ito T."/>
            <person name="Fujiyama A."/>
            <person name="Inagaki F."/>
            <person name="Takami H."/>
        </authorList>
    </citation>
    <scope>NUCLEOTIDE SEQUENCE</scope>
    <source>
        <strain evidence="2">Expedition CK06-06</strain>
    </source>
</reference>
<evidence type="ECO:0000256" key="1">
    <source>
        <dbReference type="SAM" id="MobiDB-lite"/>
    </source>
</evidence>
<organism evidence="2">
    <name type="scientific">marine sediment metagenome</name>
    <dbReference type="NCBI Taxonomy" id="412755"/>
    <lineage>
        <taxon>unclassified sequences</taxon>
        <taxon>metagenomes</taxon>
        <taxon>ecological metagenomes</taxon>
    </lineage>
</organism>
<protein>
    <submittedName>
        <fullName evidence="2">Uncharacterized protein</fullName>
    </submittedName>
</protein>
<dbReference type="EMBL" id="BARS01023501">
    <property type="protein sequence ID" value="GAG12186.1"/>
    <property type="molecule type" value="Genomic_DNA"/>
</dbReference>
<name>X0WHK6_9ZZZZ</name>
<dbReference type="AlphaFoldDB" id="X0WHK6"/>
<evidence type="ECO:0000313" key="2">
    <source>
        <dbReference type="EMBL" id="GAG12186.1"/>
    </source>
</evidence>
<accession>X0WHK6</accession>
<gene>
    <name evidence="2" type="ORF">S01H1_37422</name>
</gene>